<gene>
    <name evidence="2" type="ORF">VNO77_16949</name>
</gene>
<feature type="transmembrane region" description="Helical" evidence="1">
    <location>
        <begin position="86"/>
        <end position="107"/>
    </location>
</feature>
<organism evidence="2 3">
    <name type="scientific">Canavalia gladiata</name>
    <name type="common">Sword bean</name>
    <name type="synonym">Dolichos gladiatus</name>
    <dbReference type="NCBI Taxonomy" id="3824"/>
    <lineage>
        <taxon>Eukaryota</taxon>
        <taxon>Viridiplantae</taxon>
        <taxon>Streptophyta</taxon>
        <taxon>Embryophyta</taxon>
        <taxon>Tracheophyta</taxon>
        <taxon>Spermatophyta</taxon>
        <taxon>Magnoliopsida</taxon>
        <taxon>eudicotyledons</taxon>
        <taxon>Gunneridae</taxon>
        <taxon>Pentapetalae</taxon>
        <taxon>rosids</taxon>
        <taxon>fabids</taxon>
        <taxon>Fabales</taxon>
        <taxon>Fabaceae</taxon>
        <taxon>Papilionoideae</taxon>
        <taxon>50 kb inversion clade</taxon>
        <taxon>NPAAA clade</taxon>
        <taxon>indigoferoid/millettioid clade</taxon>
        <taxon>Phaseoleae</taxon>
        <taxon>Canavalia</taxon>
    </lineage>
</organism>
<proteinExistence type="predicted"/>
<protein>
    <submittedName>
        <fullName evidence="2">Uncharacterized protein</fullName>
    </submittedName>
</protein>
<accession>A0AAN9QIA6</accession>
<feature type="transmembrane region" description="Helical" evidence="1">
    <location>
        <begin position="55"/>
        <end position="74"/>
    </location>
</feature>
<dbReference type="AlphaFoldDB" id="A0AAN9QIA6"/>
<evidence type="ECO:0000256" key="1">
    <source>
        <dbReference type="SAM" id="Phobius"/>
    </source>
</evidence>
<keyword evidence="1" id="KW-0812">Transmembrane</keyword>
<evidence type="ECO:0000313" key="3">
    <source>
        <dbReference type="Proteomes" id="UP001367508"/>
    </source>
</evidence>
<sequence>MAQHNMIKFVLMVPRYLSPSTCIYGSATKTTSYEEDEWGHCCYLWVMAKEQLGLGSVYSMMCCYCVSASFASSVEHCFRSLIQAKLPSIHGVWLVCPCGGFGLWVPLPWW</sequence>
<reference evidence="2 3" key="1">
    <citation type="submission" date="2024-01" db="EMBL/GenBank/DDBJ databases">
        <title>The genomes of 5 underutilized Papilionoideae crops provide insights into root nodulation and disease resistanc.</title>
        <authorList>
            <person name="Jiang F."/>
        </authorList>
    </citation>
    <scope>NUCLEOTIDE SEQUENCE [LARGE SCALE GENOMIC DNA]</scope>
    <source>
        <strain evidence="2">LVBAO_FW01</strain>
        <tissue evidence="2">Leaves</tissue>
    </source>
</reference>
<keyword evidence="3" id="KW-1185">Reference proteome</keyword>
<dbReference type="Proteomes" id="UP001367508">
    <property type="component" value="Unassembled WGS sequence"/>
</dbReference>
<name>A0AAN9QIA6_CANGL</name>
<dbReference type="EMBL" id="JAYMYQ010000004">
    <property type="protein sequence ID" value="KAK7336409.1"/>
    <property type="molecule type" value="Genomic_DNA"/>
</dbReference>
<keyword evidence="1" id="KW-0472">Membrane</keyword>
<keyword evidence="1" id="KW-1133">Transmembrane helix</keyword>
<comment type="caution">
    <text evidence="2">The sequence shown here is derived from an EMBL/GenBank/DDBJ whole genome shotgun (WGS) entry which is preliminary data.</text>
</comment>
<evidence type="ECO:0000313" key="2">
    <source>
        <dbReference type="EMBL" id="KAK7336409.1"/>
    </source>
</evidence>